<keyword evidence="2" id="KW-0238">DNA-binding</keyword>
<dbReference type="InterPro" id="IPR018060">
    <property type="entry name" value="HTH_AraC"/>
</dbReference>
<name>A0A3S9P3G6_9BACT</name>
<dbReference type="Gene3D" id="2.60.120.10">
    <property type="entry name" value="Jelly Rolls"/>
    <property type="match status" value="1"/>
</dbReference>
<dbReference type="GO" id="GO:0043565">
    <property type="term" value="F:sequence-specific DNA binding"/>
    <property type="evidence" value="ECO:0007669"/>
    <property type="project" value="InterPro"/>
</dbReference>
<dbReference type="PROSITE" id="PS01124">
    <property type="entry name" value="HTH_ARAC_FAMILY_2"/>
    <property type="match status" value="1"/>
</dbReference>
<sequence length="287" mass="33654">MSDNHTYIEFDKKKTVTSDFDIISLEEILQNSEHNKIHQINFFALIFITEGEGIHTIDFKNYAYSKGGILTLKKGQVHQFHKSNAKGFILLFTEEYIANLFESSSSINISELFNGYLFKQHNQIDLIQFNTFTQLINQLRVELLSAQDEEGKKIIHNFLQIIILKIKRIRSYSIIPEIDTQYISQFIKFQELVEEYHPKSRSVKYFADKLSITSKMLNLITYNICKETTKKVIDEITLLCIKRLLVNPNLSVKDAAHKSGFIEPNNFFKFFKKSTFQTPYNFKNLYQ</sequence>
<dbReference type="RefSeq" id="WP_126614559.1">
    <property type="nucleotide sequence ID" value="NZ_CP034562.1"/>
</dbReference>
<dbReference type="InterPro" id="IPR014710">
    <property type="entry name" value="RmlC-like_jellyroll"/>
</dbReference>
<organism evidence="5 6">
    <name type="scientific">Flammeovirga pectinis</name>
    <dbReference type="NCBI Taxonomy" id="2494373"/>
    <lineage>
        <taxon>Bacteria</taxon>
        <taxon>Pseudomonadati</taxon>
        <taxon>Bacteroidota</taxon>
        <taxon>Cytophagia</taxon>
        <taxon>Cytophagales</taxon>
        <taxon>Flammeovirgaceae</taxon>
        <taxon>Flammeovirga</taxon>
    </lineage>
</organism>
<dbReference type="AlphaFoldDB" id="A0A3S9P3G6"/>
<dbReference type="PANTHER" id="PTHR43280:SF32">
    <property type="entry name" value="TRANSCRIPTIONAL REGULATORY PROTEIN"/>
    <property type="match status" value="1"/>
</dbReference>
<dbReference type="PANTHER" id="PTHR43280">
    <property type="entry name" value="ARAC-FAMILY TRANSCRIPTIONAL REGULATOR"/>
    <property type="match status" value="1"/>
</dbReference>
<dbReference type="Gene3D" id="1.10.10.60">
    <property type="entry name" value="Homeodomain-like"/>
    <property type="match status" value="1"/>
</dbReference>
<evidence type="ECO:0000313" key="6">
    <source>
        <dbReference type="Proteomes" id="UP000267268"/>
    </source>
</evidence>
<dbReference type="InterPro" id="IPR009057">
    <property type="entry name" value="Homeodomain-like_sf"/>
</dbReference>
<dbReference type="Pfam" id="PF02311">
    <property type="entry name" value="AraC_binding"/>
    <property type="match status" value="1"/>
</dbReference>
<dbReference type="InterPro" id="IPR003313">
    <property type="entry name" value="AraC-bd"/>
</dbReference>
<proteinExistence type="predicted"/>
<dbReference type="SUPFAM" id="SSF46689">
    <property type="entry name" value="Homeodomain-like"/>
    <property type="match status" value="1"/>
</dbReference>
<dbReference type="EMBL" id="CP034562">
    <property type="protein sequence ID" value="AZQ62750.1"/>
    <property type="molecule type" value="Genomic_DNA"/>
</dbReference>
<evidence type="ECO:0000256" key="3">
    <source>
        <dbReference type="ARBA" id="ARBA00023163"/>
    </source>
</evidence>
<feature type="domain" description="HTH araC/xylS-type" evidence="4">
    <location>
        <begin position="187"/>
        <end position="285"/>
    </location>
</feature>
<keyword evidence="3" id="KW-0804">Transcription</keyword>
<keyword evidence="1" id="KW-0805">Transcription regulation</keyword>
<evidence type="ECO:0000256" key="2">
    <source>
        <dbReference type="ARBA" id="ARBA00023125"/>
    </source>
</evidence>
<dbReference type="SUPFAM" id="SSF51215">
    <property type="entry name" value="Regulatory protein AraC"/>
    <property type="match status" value="1"/>
</dbReference>
<reference evidence="5 6" key="1">
    <citation type="submission" date="2018-12" db="EMBL/GenBank/DDBJ databases">
        <title>Flammeovirga pectinis sp. nov., isolated from the gut of the Korean scallop, Patinopecten yessoensis.</title>
        <authorList>
            <person name="Bae J.-W."/>
            <person name="Jeong Y.-S."/>
            <person name="Kang W."/>
        </authorList>
    </citation>
    <scope>NUCLEOTIDE SEQUENCE [LARGE SCALE GENOMIC DNA]</scope>
    <source>
        <strain evidence="5 6">L12M1</strain>
    </source>
</reference>
<dbReference type="OrthoDB" id="9793451at2"/>
<dbReference type="KEGG" id="fll:EI427_11055"/>
<dbReference type="Pfam" id="PF12833">
    <property type="entry name" value="HTH_18"/>
    <property type="match status" value="1"/>
</dbReference>
<evidence type="ECO:0000259" key="4">
    <source>
        <dbReference type="PROSITE" id="PS01124"/>
    </source>
</evidence>
<accession>A0A3S9P3G6</accession>
<evidence type="ECO:0000256" key="1">
    <source>
        <dbReference type="ARBA" id="ARBA00023015"/>
    </source>
</evidence>
<keyword evidence="6" id="KW-1185">Reference proteome</keyword>
<evidence type="ECO:0000313" key="5">
    <source>
        <dbReference type="EMBL" id="AZQ62750.1"/>
    </source>
</evidence>
<dbReference type="InterPro" id="IPR037923">
    <property type="entry name" value="HTH-like"/>
</dbReference>
<dbReference type="Proteomes" id="UP000267268">
    <property type="component" value="Chromosome 1"/>
</dbReference>
<dbReference type="GO" id="GO:0003700">
    <property type="term" value="F:DNA-binding transcription factor activity"/>
    <property type="evidence" value="ECO:0007669"/>
    <property type="project" value="InterPro"/>
</dbReference>
<protein>
    <submittedName>
        <fullName evidence="5">Helix-turn-helix domain-containing protein</fullName>
    </submittedName>
</protein>
<gene>
    <name evidence="5" type="ORF">EI427_11055</name>
</gene>